<dbReference type="Proteomes" id="UP000070080">
    <property type="component" value="Unassembled WGS sequence"/>
</dbReference>
<organism evidence="6 7">
    <name type="scientific">Amygdalobacter nucleatus</name>
    <dbReference type="NCBI Taxonomy" id="3029274"/>
    <lineage>
        <taxon>Bacteria</taxon>
        <taxon>Bacillati</taxon>
        <taxon>Bacillota</taxon>
        <taxon>Clostridia</taxon>
        <taxon>Eubacteriales</taxon>
        <taxon>Oscillospiraceae</taxon>
        <taxon>Amygdalobacter</taxon>
    </lineage>
</organism>
<comment type="catalytic activity">
    <reaction evidence="5">
        <text>(6S)-5,6,7,8-tetrahydrofolate + formate + ATP = (6R)-10-formyltetrahydrofolate + ADP + phosphate</text>
        <dbReference type="Rhea" id="RHEA:20221"/>
        <dbReference type="ChEBI" id="CHEBI:15740"/>
        <dbReference type="ChEBI" id="CHEBI:30616"/>
        <dbReference type="ChEBI" id="CHEBI:43474"/>
        <dbReference type="ChEBI" id="CHEBI:57453"/>
        <dbReference type="ChEBI" id="CHEBI:195366"/>
        <dbReference type="ChEBI" id="CHEBI:456216"/>
        <dbReference type="EC" id="6.3.4.3"/>
    </reaction>
</comment>
<name>A0A133YGZ9_9FIRM</name>
<dbReference type="Gene3D" id="3.10.410.10">
    <property type="entry name" value="Formyltetrahydrofolate synthetase, domain 3"/>
    <property type="match status" value="1"/>
</dbReference>
<dbReference type="GO" id="GO:0035999">
    <property type="term" value="P:tetrahydrofolate interconversion"/>
    <property type="evidence" value="ECO:0007669"/>
    <property type="project" value="UniProtKB-UniRule"/>
</dbReference>
<keyword evidence="4 5" id="KW-0067">ATP-binding</keyword>
<evidence type="ECO:0000313" key="7">
    <source>
        <dbReference type="Proteomes" id="UP000070080"/>
    </source>
</evidence>
<dbReference type="Gene3D" id="3.30.1510.10">
    <property type="entry name" value="Domain 2, N(10)-formyltetrahydrofolate synthetase"/>
    <property type="match status" value="1"/>
</dbReference>
<dbReference type="NCBIfam" id="NF010030">
    <property type="entry name" value="PRK13505.1"/>
    <property type="match status" value="1"/>
</dbReference>
<dbReference type="HAMAP" id="MF_01543">
    <property type="entry name" value="FTHFS"/>
    <property type="match status" value="1"/>
</dbReference>
<sequence length="550" mass="59585">MSDCKLEPITKVAAKLGLTSENVYAYGPYKAKLPLSLMRKNPKGKLILVTATSPTPLGEGKTTMAIGLADAMAKLGKSVCAALREPSMGPTFGLKGGACGGGQAKIVPEDEINLHFTGDFAAITQANNLIAACLDNHIYWGNELQIDPAKIVFKRALDLNERSLRNFNYLIKQPKSVENQQTYNVSGQFNITAASELMAIFGLASDFKDLRQRLDNILLAFNFNSEPVYLRSLKITDALLLILKDAFNPNLVQTAKHNPAIVHGGAFANIANGTNSFVSTKLACSLADYVVTEAGFGADLGLEKYFDLLAGPRQLKVDCVVLVTSLRALKYQAGLALKDTTKENLYALETGLANLKRHMQIIQNFQVPFVVCLNKFANDTETEINFLKAKLNEQGLTLAVADVFSQDSEGADDLAHKVIQKIVSEANVANAKQLFSENADLMTKLTCIAKQIYGAKDVSLSEEAEADLALIRQQGWESMSLCIAKTPSSFTDQANLLNAPTDFTLHVTSFSAYRGANFIVAHCGKVLTMPGLPKKPAACEMICSDAEINL</sequence>
<dbReference type="OrthoDB" id="9761733at2"/>
<reference evidence="7" key="1">
    <citation type="submission" date="2016-01" db="EMBL/GenBank/DDBJ databases">
        <authorList>
            <person name="Mitreva M."/>
            <person name="Pepin K.H."/>
            <person name="Mihindukulasuriya K.A."/>
            <person name="Fulton R."/>
            <person name="Fronick C."/>
            <person name="O'Laughlin M."/>
            <person name="Miner T."/>
            <person name="Herter B."/>
            <person name="Rosa B.A."/>
            <person name="Cordes M."/>
            <person name="Tomlinson C."/>
            <person name="Wollam A."/>
            <person name="Palsikar V.B."/>
            <person name="Mardis E.R."/>
            <person name="Wilson R.K."/>
        </authorList>
    </citation>
    <scope>NUCLEOTIDE SEQUENCE [LARGE SCALE GENOMIC DNA]</scope>
    <source>
        <strain evidence="7">KA00274</strain>
    </source>
</reference>
<evidence type="ECO:0000256" key="5">
    <source>
        <dbReference type="HAMAP-Rule" id="MF_01543"/>
    </source>
</evidence>
<keyword evidence="2 5" id="KW-0436">Ligase</keyword>
<proteinExistence type="inferred from homology"/>
<evidence type="ECO:0000256" key="4">
    <source>
        <dbReference type="ARBA" id="ARBA00022840"/>
    </source>
</evidence>
<dbReference type="InterPro" id="IPR027417">
    <property type="entry name" value="P-loop_NTPase"/>
</dbReference>
<dbReference type="EMBL" id="LSCV01000002">
    <property type="protein sequence ID" value="KXB42465.1"/>
    <property type="molecule type" value="Genomic_DNA"/>
</dbReference>
<dbReference type="Pfam" id="PF01268">
    <property type="entry name" value="FTHFS"/>
    <property type="match status" value="1"/>
</dbReference>
<comment type="similarity">
    <text evidence="5">Belongs to the formate--tetrahydrofolate ligase family.</text>
</comment>
<dbReference type="InterPro" id="IPR000559">
    <property type="entry name" value="Formate_THF_ligase"/>
</dbReference>
<dbReference type="GO" id="GO:0004329">
    <property type="term" value="F:formate-tetrahydrofolate ligase activity"/>
    <property type="evidence" value="ECO:0007669"/>
    <property type="project" value="UniProtKB-UniRule"/>
</dbReference>
<evidence type="ECO:0000256" key="3">
    <source>
        <dbReference type="ARBA" id="ARBA00022741"/>
    </source>
</evidence>
<dbReference type="PATRIC" id="fig|1497955.3.peg.136"/>
<dbReference type="RefSeq" id="WP_066712452.1">
    <property type="nucleotide sequence ID" value="NZ_JARFNM010000001.1"/>
</dbReference>
<keyword evidence="7" id="KW-1185">Reference proteome</keyword>
<keyword evidence="1 5" id="KW-0554">One-carbon metabolism</keyword>
<dbReference type="EC" id="6.3.4.3" evidence="5"/>
<comment type="pathway">
    <text evidence="5">One-carbon metabolism; tetrahydrofolate interconversion.</text>
</comment>
<comment type="caution">
    <text evidence="6">The sequence shown here is derived from an EMBL/GenBank/DDBJ whole genome shotgun (WGS) entry which is preliminary data.</text>
</comment>
<dbReference type="GO" id="GO:0005524">
    <property type="term" value="F:ATP binding"/>
    <property type="evidence" value="ECO:0007669"/>
    <property type="project" value="UniProtKB-UniRule"/>
</dbReference>
<dbReference type="UniPathway" id="UPA00193"/>
<keyword evidence="3 5" id="KW-0547">Nucleotide-binding</keyword>
<dbReference type="STRING" id="1497955.HMPREF1872_00137"/>
<evidence type="ECO:0000313" key="6">
    <source>
        <dbReference type="EMBL" id="KXB42465.1"/>
    </source>
</evidence>
<dbReference type="Gene3D" id="3.40.50.300">
    <property type="entry name" value="P-loop containing nucleotide triphosphate hydrolases"/>
    <property type="match status" value="1"/>
</dbReference>
<protein>
    <recommendedName>
        <fullName evidence="5">Formate--tetrahydrofolate ligase</fullName>
        <ecNumber evidence="5">6.3.4.3</ecNumber>
    </recommendedName>
    <alternativeName>
        <fullName evidence="5">Formyltetrahydrofolate synthetase</fullName>
        <shortName evidence="5">FHS</shortName>
        <shortName evidence="5">FTHFS</shortName>
    </alternativeName>
</protein>
<dbReference type="AlphaFoldDB" id="A0A133YGZ9"/>
<evidence type="ECO:0000256" key="2">
    <source>
        <dbReference type="ARBA" id="ARBA00022598"/>
    </source>
</evidence>
<dbReference type="SUPFAM" id="SSF52540">
    <property type="entry name" value="P-loop containing nucleoside triphosphate hydrolases"/>
    <property type="match status" value="1"/>
</dbReference>
<accession>A0A133YGZ9</accession>
<evidence type="ECO:0000256" key="1">
    <source>
        <dbReference type="ARBA" id="ARBA00022563"/>
    </source>
</evidence>
<feature type="binding site" evidence="5">
    <location>
        <begin position="55"/>
        <end position="62"/>
    </location>
    <ligand>
        <name>ATP</name>
        <dbReference type="ChEBI" id="CHEBI:30616"/>
    </ligand>
</feature>
<gene>
    <name evidence="5" type="primary">fhs</name>
    <name evidence="6" type="ORF">HMPREF1872_00137</name>
</gene>